<organism evidence="2 3">
    <name type="scientific">Hyphococcus aureus</name>
    <dbReference type="NCBI Taxonomy" id="2666033"/>
    <lineage>
        <taxon>Bacteria</taxon>
        <taxon>Pseudomonadati</taxon>
        <taxon>Pseudomonadota</taxon>
        <taxon>Alphaproteobacteria</taxon>
        <taxon>Parvularculales</taxon>
        <taxon>Parvularculaceae</taxon>
        <taxon>Hyphococcus</taxon>
    </lineage>
</organism>
<dbReference type="RefSeq" id="WP_379879362.1">
    <property type="nucleotide sequence ID" value="NZ_JBHPON010000001.1"/>
</dbReference>
<evidence type="ECO:0008006" key="4">
    <source>
        <dbReference type="Google" id="ProtNLM"/>
    </source>
</evidence>
<reference evidence="2 3" key="1">
    <citation type="submission" date="2024-09" db="EMBL/GenBank/DDBJ databases">
        <authorList>
            <person name="Zhang Z.-H."/>
        </authorList>
    </citation>
    <scope>NUCLEOTIDE SEQUENCE [LARGE SCALE GENOMIC DNA]</scope>
    <source>
        <strain evidence="2 3">HHTR114</strain>
    </source>
</reference>
<accession>A0ABW1KUU8</accession>
<protein>
    <recommendedName>
        <fullName evidence="4">DUF4164 domain-containing protein</fullName>
    </recommendedName>
</protein>
<comment type="caution">
    <text evidence="2">The sequence shown here is derived from an EMBL/GenBank/DDBJ whole genome shotgun (WGS) entry which is preliminary data.</text>
</comment>
<dbReference type="Proteomes" id="UP001596116">
    <property type="component" value="Unassembled WGS sequence"/>
</dbReference>
<evidence type="ECO:0000313" key="2">
    <source>
        <dbReference type="EMBL" id="MFC6035314.1"/>
    </source>
</evidence>
<evidence type="ECO:0000256" key="1">
    <source>
        <dbReference type="SAM" id="Coils"/>
    </source>
</evidence>
<dbReference type="EMBL" id="JBHPON010000001">
    <property type="protein sequence ID" value="MFC6035314.1"/>
    <property type="molecule type" value="Genomic_DNA"/>
</dbReference>
<sequence length="77" mass="8266">MTVLEKAVQSLAEAIEALESRLDSRLDEAAANDEAVEAARRQAMAARKQTDSASKGVAAAITDLKLILAEDDRKKPE</sequence>
<gene>
    <name evidence="2" type="ORF">ACFMB1_07140</name>
</gene>
<feature type="coiled-coil region" evidence="1">
    <location>
        <begin position="1"/>
        <end position="28"/>
    </location>
</feature>
<evidence type="ECO:0000313" key="3">
    <source>
        <dbReference type="Proteomes" id="UP001596116"/>
    </source>
</evidence>
<name>A0ABW1KUU8_9PROT</name>
<keyword evidence="1" id="KW-0175">Coiled coil</keyword>
<proteinExistence type="predicted"/>
<keyword evidence="3" id="KW-1185">Reference proteome</keyword>